<dbReference type="InParanoid" id="A0A545AR26"/>
<feature type="transmembrane region" description="Helical" evidence="1">
    <location>
        <begin position="49"/>
        <end position="68"/>
    </location>
</feature>
<keyword evidence="1" id="KW-0472">Membrane</keyword>
<dbReference type="Proteomes" id="UP000317982">
    <property type="component" value="Unassembled WGS sequence"/>
</dbReference>
<dbReference type="Pfam" id="PF19870">
    <property type="entry name" value="DUF6343"/>
    <property type="match status" value="1"/>
</dbReference>
<evidence type="ECO:0000313" key="3">
    <source>
        <dbReference type="Proteomes" id="UP000317982"/>
    </source>
</evidence>
<evidence type="ECO:0000313" key="2">
    <source>
        <dbReference type="EMBL" id="TQS43155.1"/>
    </source>
</evidence>
<dbReference type="RefSeq" id="WP_142706240.1">
    <property type="nucleotide sequence ID" value="NZ_VIRS01000014.1"/>
</dbReference>
<keyword evidence="3" id="KW-1185">Reference proteome</keyword>
<comment type="caution">
    <text evidence="2">The sequence shown here is derived from an EMBL/GenBank/DDBJ whole genome shotgun (WGS) entry which is preliminary data.</text>
</comment>
<dbReference type="InterPro" id="IPR045924">
    <property type="entry name" value="DUF6343"/>
</dbReference>
<proteinExistence type="predicted"/>
<sequence length="77" mass="8053">MPLDAQPPGRRGTVGHPYSPLTLRLVLAGFGLVASVIGAAVLFGIGQAVPAWVLVALAVVALIDLAVIQTRRRARRT</sequence>
<dbReference type="OrthoDB" id="3402708at2"/>
<dbReference type="AlphaFoldDB" id="A0A545AR26"/>
<evidence type="ECO:0000256" key="1">
    <source>
        <dbReference type="SAM" id="Phobius"/>
    </source>
</evidence>
<feature type="transmembrane region" description="Helical" evidence="1">
    <location>
        <begin position="21"/>
        <end position="43"/>
    </location>
</feature>
<name>A0A545AR26_9ACTN</name>
<keyword evidence="1" id="KW-0812">Transmembrane</keyword>
<keyword evidence="1" id="KW-1133">Transmembrane helix</keyword>
<accession>A0A545AR26</accession>
<reference evidence="2 3" key="1">
    <citation type="submission" date="2019-07" db="EMBL/GenBank/DDBJ databases">
        <title>Cryptosporangium phraense sp. nov., isolated from plant litter.</title>
        <authorList>
            <person name="Suriyachadkun C."/>
        </authorList>
    </citation>
    <scope>NUCLEOTIDE SEQUENCE [LARGE SCALE GENOMIC DNA]</scope>
    <source>
        <strain evidence="2 3">A-T 5661</strain>
    </source>
</reference>
<gene>
    <name evidence="2" type="ORF">FL583_20105</name>
</gene>
<organism evidence="2 3">
    <name type="scientific">Cryptosporangium phraense</name>
    <dbReference type="NCBI Taxonomy" id="2593070"/>
    <lineage>
        <taxon>Bacteria</taxon>
        <taxon>Bacillati</taxon>
        <taxon>Actinomycetota</taxon>
        <taxon>Actinomycetes</taxon>
        <taxon>Cryptosporangiales</taxon>
        <taxon>Cryptosporangiaceae</taxon>
        <taxon>Cryptosporangium</taxon>
    </lineage>
</organism>
<protein>
    <submittedName>
        <fullName evidence="2">Uncharacterized protein</fullName>
    </submittedName>
</protein>
<dbReference type="EMBL" id="VIRS01000014">
    <property type="protein sequence ID" value="TQS43155.1"/>
    <property type="molecule type" value="Genomic_DNA"/>
</dbReference>